<dbReference type="InterPro" id="IPR002528">
    <property type="entry name" value="MATE_fam"/>
</dbReference>
<feature type="transmembrane region" description="Helical" evidence="10">
    <location>
        <begin position="140"/>
        <end position="161"/>
    </location>
</feature>
<comment type="caution">
    <text evidence="11">The sequence shown here is derived from an EMBL/GenBank/DDBJ whole genome shotgun (WGS) entry which is preliminary data.</text>
</comment>
<feature type="transmembrane region" description="Helical" evidence="10">
    <location>
        <begin position="173"/>
        <end position="193"/>
    </location>
</feature>
<feature type="transmembrane region" description="Helical" evidence="10">
    <location>
        <begin position="421"/>
        <end position="444"/>
    </location>
</feature>
<feature type="transmembrane region" description="Helical" evidence="10">
    <location>
        <begin position="362"/>
        <end position="380"/>
    </location>
</feature>
<dbReference type="GO" id="GO:0005886">
    <property type="term" value="C:plasma membrane"/>
    <property type="evidence" value="ECO:0007669"/>
    <property type="project" value="UniProtKB-SubCell"/>
</dbReference>
<dbReference type="GO" id="GO:0042910">
    <property type="term" value="F:xenobiotic transmembrane transporter activity"/>
    <property type="evidence" value="ECO:0007669"/>
    <property type="project" value="InterPro"/>
</dbReference>
<keyword evidence="7 10" id="KW-1133">Transmembrane helix</keyword>
<feature type="transmembrane region" description="Helical" evidence="10">
    <location>
        <begin position="320"/>
        <end position="342"/>
    </location>
</feature>
<dbReference type="InterPro" id="IPR051327">
    <property type="entry name" value="MATE_MepA_subfamily"/>
</dbReference>
<keyword evidence="4" id="KW-0813">Transport</keyword>
<dbReference type="AlphaFoldDB" id="A0A9D1JPH2"/>
<evidence type="ECO:0000256" key="8">
    <source>
        <dbReference type="ARBA" id="ARBA00023136"/>
    </source>
</evidence>
<reference evidence="11" key="2">
    <citation type="journal article" date="2021" name="PeerJ">
        <title>Extensive microbial diversity within the chicken gut microbiome revealed by metagenomics and culture.</title>
        <authorList>
            <person name="Gilroy R."/>
            <person name="Ravi A."/>
            <person name="Getino M."/>
            <person name="Pursley I."/>
            <person name="Horton D.L."/>
            <person name="Alikhan N.F."/>
            <person name="Baker D."/>
            <person name="Gharbi K."/>
            <person name="Hall N."/>
            <person name="Watson M."/>
            <person name="Adriaenssens E.M."/>
            <person name="Foster-Nyarko E."/>
            <person name="Jarju S."/>
            <person name="Secka A."/>
            <person name="Antonio M."/>
            <person name="Oren A."/>
            <person name="Chaudhuri R.R."/>
            <person name="La Ragione R."/>
            <person name="Hildebrand F."/>
            <person name="Pallen M.J."/>
        </authorList>
    </citation>
    <scope>NUCLEOTIDE SEQUENCE</scope>
    <source>
        <strain evidence="11">CHK178-757</strain>
    </source>
</reference>
<keyword evidence="5" id="KW-1003">Cell membrane</keyword>
<feature type="transmembrane region" description="Helical" evidence="10">
    <location>
        <begin position="239"/>
        <end position="256"/>
    </location>
</feature>
<evidence type="ECO:0000256" key="4">
    <source>
        <dbReference type="ARBA" id="ARBA00022448"/>
    </source>
</evidence>
<dbReference type="Pfam" id="PF01554">
    <property type="entry name" value="MatE"/>
    <property type="match status" value="2"/>
</dbReference>
<dbReference type="PIRSF" id="PIRSF006603">
    <property type="entry name" value="DinF"/>
    <property type="match status" value="1"/>
</dbReference>
<proteinExistence type="inferred from homology"/>
<comment type="subcellular location">
    <subcellularLocation>
        <location evidence="1">Cell membrane</location>
        <topology evidence="1">Multi-pass membrane protein</topology>
    </subcellularLocation>
</comment>
<dbReference type="EMBL" id="DVIT01000004">
    <property type="protein sequence ID" value="HIS46126.1"/>
    <property type="molecule type" value="Genomic_DNA"/>
</dbReference>
<dbReference type="GO" id="GO:0015297">
    <property type="term" value="F:antiporter activity"/>
    <property type="evidence" value="ECO:0007669"/>
    <property type="project" value="InterPro"/>
</dbReference>
<evidence type="ECO:0000256" key="6">
    <source>
        <dbReference type="ARBA" id="ARBA00022692"/>
    </source>
</evidence>
<dbReference type="InterPro" id="IPR048279">
    <property type="entry name" value="MdtK-like"/>
</dbReference>
<evidence type="ECO:0000256" key="1">
    <source>
        <dbReference type="ARBA" id="ARBA00004651"/>
    </source>
</evidence>
<name>A0A9D1JPH2_9FIRM</name>
<comment type="similarity">
    <text evidence="2">Belongs to the multi antimicrobial extrusion (MATE) (TC 2.A.66.1) family. MepA subfamily.</text>
</comment>
<keyword evidence="9" id="KW-0046">Antibiotic resistance</keyword>
<dbReference type="NCBIfam" id="TIGR00797">
    <property type="entry name" value="matE"/>
    <property type="match status" value="1"/>
</dbReference>
<dbReference type="InterPro" id="IPR045070">
    <property type="entry name" value="MATE_MepA-like"/>
</dbReference>
<dbReference type="PANTHER" id="PTHR43823">
    <property type="entry name" value="SPORULATION PROTEIN YKVU"/>
    <property type="match status" value="1"/>
</dbReference>
<evidence type="ECO:0000256" key="2">
    <source>
        <dbReference type="ARBA" id="ARBA00008417"/>
    </source>
</evidence>
<dbReference type="Proteomes" id="UP000823927">
    <property type="component" value="Unassembled WGS sequence"/>
</dbReference>
<feature type="transmembrane region" description="Helical" evidence="10">
    <location>
        <begin position="54"/>
        <end position="77"/>
    </location>
</feature>
<evidence type="ECO:0000256" key="9">
    <source>
        <dbReference type="ARBA" id="ARBA00023251"/>
    </source>
</evidence>
<accession>A0A9D1JPH2</accession>
<keyword evidence="6 10" id="KW-0812">Transmembrane</keyword>
<feature type="transmembrane region" description="Helical" evidence="10">
    <location>
        <begin position="392"/>
        <end position="415"/>
    </location>
</feature>
<feature type="transmembrane region" description="Helical" evidence="10">
    <location>
        <begin position="98"/>
        <end position="120"/>
    </location>
</feature>
<dbReference type="PANTHER" id="PTHR43823:SF3">
    <property type="entry name" value="MULTIDRUG EXPORT PROTEIN MEPA"/>
    <property type="match status" value="1"/>
</dbReference>
<evidence type="ECO:0000313" key="11">
    <source>
        <dbReference type="EMBL" id="HIS46126.1"/>
    </source>
</evidence>
<feature type="transmembrane region" description="Helical" evidence="10">
    <location>
        <begin position="276"/>
        <end position="299"/>
    </location>
</feature>
<reference evidence="11" key="1">
    <citation type="submission" date="2020-10" db="EMBL/GenBank/DDBJ databases">
        <authorList>
            <person name="Gilroy R."/>
        </authorList>
    </citation>
    <scope>NUCLEOTIDE SEQUENCE</scope>
    <source>
        <strain evidence="11">CHK178-757</strain>
    </source>
</reference>
<evidence type="ECO:0000256" key="3">
    <source>
        <dbReference type="ARBA" id="ARBA00022106"/>
    </source>
</evidence>
<feature type="transmembrane region" description="Helical" evidence="10">
    <location>
        <begin position="199"/>
        <end position="219"/>
    </location>
</feature>
<evidence type="ECO:0000256" key="5">
    <source>
        <dbReference type="ARBA" id="ARBA00022475"/>
    </source>
</evidence>
<evidence type="ECO:0000256" key="7">
    <source>
        <dbReference type="ARBA" id="ARBA00022989"/>
    </source>
</evidence>
<dbReference type="CDD" id="cd13143">
    <property type="entry name" value="MATE_MepA_like"/>
    <property type="match status" value="1"/>
</dbReference>
<keyword evidence="8 10" id="KW-0472">Membrane</keyword>
<organism evidence="11 12">
    <name type="scientific">Candidatus Scybalocola faecigallinarum</name>
    <dbReference type="NCBI Taxonomy" id="2840941"/>
    <lineage>
        <taxon>Bacteria</taxon>
        <taxon>Bacillati</taxon>
        <taxon>Bacillota</taxon>
        <taxon>Clostridia</taxon>
        <taxon>Lachnospirales</taxon>
        <taxon>Lachnospiraceae</taxon>
        <taxon>Lachnospiraceae incertae sedis</taxon>
        <taxon>Candidatus Scybalocola (ex Gilroy et al. 2021)</taxon>
    </lineage>
</organism>
<feature type="transmembrane region" description="Helical" evidence="10">
    <location>
        <begin position="21"/>
        <end position="39"/>
    </location>
</feature>
<protein>
    <recommendedName>
        <fullName evidence="3">Multidrug export protein MepA</fullName>
    </recommendedName>
</protein>
<gene>
    <name evidence="11" type="ORF">IAB46_00955</name>
</gene>
<dbReference type="GO" id="GO:0046677">
    <property type="term" value="P:response to antibiotic"/>
    <property type="evidence" value="ECO:0007669"/>
    <property type="project" value="UniProtKB-KW"/>
</dbReference>
<evidence type="ECO:0000256" key="10">
    <source>
        <dbReference type="SAM" id="Phobius"/>
    </source>
</evidence>
<sequence>MKNMAEENKLGTAPVGRLLTSLAIPCITAQVVNLLYNIVDRIYIGHIPEIGSTALTGVGVTFPIITIISAFSALVGMGGAPRASIRMGQKDNDGAEKILGNCMALSIILSILLIVGFEIFGQPLLMLFGASENTIGYGWSYMSIYVLGTFFVTVTMGLNNFISAQGFAKTSMLTVIIGAVINIVLDPVFIFVFNMGVAGAAWATILSQAISCVWVLKFLTSQKSILKIRRKNIHLQKEIILPVVALGVSPFIMQSTESLLNICFNMSLQKYGGDLAVGAMTILSSIMQFFTLPIMGLAQGAQPIVSYNYGAHNKERVKKAFRLLFICAVTFSTAFWLLNMLAPRLLVSLFASTQELQDYSAWALRIYLAAAFMMGVQNSCQQTFVALGEAKISLFLALLRKIILLIPLIFILPLFLADQVFAVFLAEPIADFLAAVTTFICFRVKFSKILAKM</sequence>
<evidence type="ECO:0000313" key="12">
    <source>
        <dbReference type="Proteomes" id="UP000823927"/>
    </source>
</evidence>